<evidence type="ECO:0000313" key="4">
    <source>
        <dbReference type="EMBL" id="KAL3795730.1"/>
    </source>
</evidence>
<dbReference type="PANTHER" id="PTHR43157">
    <property type="entry name" value="PHOSPHATIDYLINOSITOL-GLYCAN BIOSYNTHESIS CLASS F PROTEIN-RELATED"/>
    <property type="match status" value="1"/>
</dbReference>
<keyword evidence="1" id="KW-0560">Oxidoreductase</keyword>
<feature type="chain" id="PRO_5044834102" description="Protochlorophyllide reductase" evidence="3">
    <location>
        <begin position="21"/>
        <end position="423"/>
    </location>
</feature>
<dbReference type="Proteomes" id="UP001530315">
    <property type="component" value="Unassembled WGS sequence"/>
</dbReference>
<evidence type="ECO:0000313" key="5">
    <source>
        <dbReference type="Proteomes" id="UP001530315"/>
    </source>
</evidence>
<dbReference type="Pfam" id="PF00106">
    <property type="entry name" value="adh_short"/>
    <property type="match status" value="1"/>
</dbReference>
<evidence type="ECO:0008006" key="6">
    <source>
        <dbReference type="Google" id="ProtNLM"/>
    </source>
</evidence>
<dbReference type="AlphaFoldDB" id="A0ABD3Q6H1"/>
<keyword evidence="5" id="KW-1185">Reference proteome</keyword>
<reference evidence="4 5" key="1">
    <citation type="submission" date="2024-10" db="EMBL/GenBank/DDBJ databases">
        <title>Updated reference genomes for cyclostephanoid diatoms.</title>
        <authorList>
            <person name="Roberts W.R."/>
            <person name="Alverson A.J."/>
        </authorList>
    </citation>
    <scope>NUCLEOTIDE SEQUENCE [LARGE SCALE GENOMIC DNA]</scope>
    <source>
        <strain evidence="4 5">AJA276-08</strain>
    </source>
</reference>
<comment type="similarity">
    <text evidence="2">Belongs to the short-chain dehydrogenases/reductases (SDR) family.</text>
</comment>
<dbReference type="PRINTS" id="PR00080">
    <property type="entry name" value="SDRFAMILY"/>
</dbReference>
<accession>A0ABD3Q6H1</accession>
<keyword evidence="3" id="KW-0732">Signal</keyword>
<dbReference type="PRINTS" id="PR00081">
    <property type="entry name" value="GDHRDH"/>
</dbReference>
<dbReference type="InterPro" id="IPR036291">
    <property type="entry name" value="NAD(P)-bd_dom_sf"/>
</dbReference>
<dbReference type="PANTHER" id="PTHR43157:SF31">
    <property type="entry name" value="PHOSPHATIDYLINOSITOL-GLYCAN BIOSYNTHESIS CLASS F PROTEIN"/>
    <property type="match status" value="1"/>
</dbReference>
<dbReference type="SUPFAM" id="SSF51735">
    <property type="entry name" value="NAD(P)-binding Rossmann-fold domains"/>
    <property type="match status" value="1"/>
</dbReference>
<dbReference type="Gene3D" id="3.40.50.720">
    <property type="entry name" value="NAD(P)-binding Rossmann-like Domain"/>
    <property type="match status" value="1"/>
</dbReference>
<evidence type="ECO:0000256" key="2">
    <source>
        <dbReference type="RuleBase" id="RU000363"/>
    </source>
</evidence>
<name>A0ABD3Q6H1_9STRA</name>
<gene>
    <name evidence="4" type="ORF">ACHAW5_004500</name>
</gene>
<evidence type="ECO:0000256" key="1">
    <source>
        <dbReference type="ARBA" id="ARBA00023002"/>
    </source>
</evidence>
<feature type="signal peptide" evidence="3">
    <location>
        <begin position="1"/>
        <end position="20"/>
    </location>
</feature>
<dbReference type="GO" id="GO:0016491">
    <property type="term" value="F:oxidoreductase activity"/>
    <property type="evidence" value="ECO:0007669"/>
    <property type="project" value="UniProtKB-KW"/>
</dbReference>
<evidence type="ECO:0000256" key="3">
    <source>
        <dbReference type="SAM" id="SignalP"/>
    </source>
</evidence>
<organism evidence="4 5">
    <name type="scientific">Stephanodiscus triporus</name>
    <dbReference type="NCBI Taxonomy" id="2934178"/>
    <lineage>
        <taxon>Eukaryota</taxon>
        <taxon>Sar</taxon>
        <taxon>Stramenopiles</taxon>
        <taxon>Ochrophyta</taxon>
        <taxon>Bacillariophyta</taxon>
        <taxon>Coscinodiscophyceae</taxon>
        <taxon>Thalassiosirophycidae</taxon>
        <taxon>Stephanodiscales</taxon>
        <taxon>Stephanodiscaceae</taxon>
        <taxon>Stephanodiscus</taxon>
    </lineage>
</organism>
<dbReference type="InterPro" id="IPR002347">
    <property type="entry name" value="SDR_fam"/>
</dbReference>
<dbReference type="EMBL" id="JALLAZ020000413">
    <property type="protein sequence ID" value="KAL3795730.1"/>
    <property type="molecule type" value="Genomic_DNA"/>
</dbReference>
<protein>
    <recommendedName>
        <fullName evidence="6">Protochlorophyllide reductase</fullName>
    </recommendedName>
</protein>
<comment type="caution">
    <text evidence="4">The sequence shown here is derived from an EMBL/GenBank/DDBJ whole genome shotgun (WGS) entry which is preliminary data.</text>
</comment>
<proteinExistence type="inferred from homology"/>
<sequence>MKQAFLLSLALSAGIAAAWTSPTPNPPSIVVVGRSRSSSSFELTAAVDDDNNDVPYDDPSLLRRRDFFRSTSARAVSISLLAATASYAADAAASDAVPYSRIYRPAPHSMDGKIVVVTGGNAGLGLESAKRLAEAGASVVFTSRDGVKGARALEEANVYLQGLRASDPTFAGRVAVASLDLCDMANVVSFKDRLASVIGKDAKIDVLLNNAGVMAIPEKRLTKDGYEQTFQTNHLGHFALTSTLMPILSPKARIINVSSMAYLFVPNGLEMDNLNGEREYGPWSSYGLSKLENILFTNELQRRARRSRDWSELTAFSLHPGAVQTDLARYLIGEEKFRSMKEDGFSSWTEKVVMEGLAKFTKTVQEGASTQVYLAAADVSPEVAGSYFSDGKVTPVKAFALDQAKAEELWAVSEKLSGVKFDL</sequence>